<dbReference type="GO" id="GO:0016853">
    <property type="term" value="F:isomerase activity"/>
    <property type="evidence" value="ECO:0007669"/>
    <property type="project" value="UniProtKB-KW"/>
</dbReference>
<name>A0A431UNT4_9BACI</name>
<dbReference type="Proteomes" id="UP000276349">
    <property type="component" value="Unassembled WGS sequence"/>
</dbReference>
<evidence type="ECO:0000313" key="2">
    <source>
        <dbReference type="EMBL" id="RTQ91654.1"/>
    </source>
</evidence>
<feature type="domain" description="Xylose isomerase-like TIM barrel" evidence="1">
    <location>
        <begin position="34"/>
        <end position="228"/>
    </location>
</feature>
<organism evidence="2 3">
    <name type="scientific">Lysinibacillus telephonicus</name>
    <dbReference type="NCBI Taxonomy" id="1714840"/>
    <lineage>
        <taxon>Bacteria</taxon>
        <taxon>Bacillati</taxon>
        <taxon>Bacillota</taxon>
        <taxon>Bacilli</taxon>
        <taxon>Bacillales</taxon>
        <taxon>Bacillaceae</taxon>
        <taxon>Lysinibacillus</taxon>
    </lineage>
</organism>
<dbReference type="SUPFAM" id="SSF51658">
    <property type="entry name" value="Xylose isomerase-like"/>
    <property type="match status" value="1"/>
</dbReference>
<protein>
    <submittedName>
        <fullName evidence="2">Sugar phosphate isomerase/epimerase</fullName>
    </submittedName>
</protein>
<dbReference type="PANTHER" id="PTHR12110:SF21">
    <property type="entry name" value="XYLOSE ISOMERASE-LIKE TIM BARREL DOMAIN-CONTAINING PROTEIN"/>
    <property type="match status" value="1"/>
</dbReference>
<evidence type="ECO:0000313" key="3">
    <source>
        <dbReference type="Proteomes" id="UP000276349"/>
    </source>
</evidence>
<gene>
    <name evidence="2" type="ORF">EKG35_13145</name>
</gene>
<dbReference type="Pfam" id="PF01261">
    <property type="entry name" value="AP_endonuc_2"/>
    <property type="match status" value="1"/>
</dbReference>
<dbReference type="InterPro" id="IPR036237">
    <property type="entry name" value="Xyl_isomerase-like_sf"/>
</dbReference>
<dbReference type="Gene3D" id="3.20.20.150">
    <property type="entry name" value="Divalent-metal-dependent TIM barrel enzymes"/>
    <property type="match status" value="1"/>
</dbReference>
<keyword evidence="2" id="KW-0413">Isomerase</keyword>
<dbReference type="RefSeq" id="WP_126294949.1">
    <property type="nucleotide sequence ID" value="NZ_CP155468.1"/>
</dbReference>
<dbReference type="InterPro" id="IPR013022">
    <property type="entry name" value="Xyl_isomerase-like_TIM-brl"/>
</dbReference>
<dbReference type="InterPro" id="IPR050312">
    <property type="entry name" value="IolE/XylAMocC-like"/>
</dbReference>
<dbReference type="PANTHER" id="PTHR12110">
    <property type="entry name" value="HYDROXYPYRUVATE ISOMERASE"/>
    <property type="match status" value="1"/>
</dbReference>
<dbReference type="EMBL" id="RXNR01000038">
    <property type="protein sequence ID" value="RTQ91654.1"/>
    <property type="molecule type" value="Genomic_DNA"/>
</dbReference>
<reference evidence="2 3" key="1">
    <citation type="submission" date="2018-12" db="EMBL/GenBank/DDBJ databases">
        <authorList>
            <person name="Yu L."/>
        </authorList>
    </citation>
    <scope>NUCLEOTIDE SEQUENCE [LARGE SCALE GENOMIC DNA]</scope>
    <source>
        <strain evidence="2 3">S5H2222</strain>
    </source>
</reference>
<keyword evidence="3" id="KW-1185">Reference proteome</keyword>
<accession>A0A431UNT4</accession>
<dbReference type="OrthoDB" id="110795at2"/>
<evidence type="ECO:0000259" key="1">
    <source>
        <dbReference type="Pfam" id="PF01261"/>
    </source>
</evidence>
<dbReference type="AlphaFoldDB" id="A0A431UNT4"/>
<sequence length="277" mass="31712">MDSSIVRKEGAAMNLFASSTLFWGHSFEHICKVVKAENLKGIEIWVEQLQFQDWNLHEIQHLLHAYHLQATIHANSWDLNLCSLNAGIRNQSIREVENSIRIANKLCIPSITVHPGKLTVYGRWEQNHRNIMLHTLDELTSLADKYSVNISLELMEPASKEIYCEARKINDLVAFTDDCIQTTFDIAHIPFHFSIADELKTLQKVDKIHVSDSTNTTYHVPLGKGELQLDCSLWETIDSLKVPVVLEGLDTSKNHVFFYDHLEYFQTNSLLQLKGVT</sequence>
<comment type="caution">
    <text evidence="2">The sequence shown here is derived from an EMBL/GenBank/DDBJ whole genome shotgun (WGS) entry which is preliminary data.</text>
</comment>
<proteinExistence type="predicted"/>